<evidence type="ECO:0000313" key="3">
    <source>
        <dbReference type="EMBL" id="CAG5031763.1"/>
    </source>
</evidence>
<sequence>MKLFYLMKQKESNNWNCENRKNKRQITNNPSTSAEIQASNTSTPQGFATRRSKNNVNITNANSFASLYSEVSEDDDFSVSKTPNLNRSCPKEGLIMNEVLDDLKIKIANLENKLQIAETEIENLLLENSSLKRQILNYEKKDETTDTNISNNADQTKDEFVTQPHNESDENKTSSPKKTPENVRNVDNTTELPAQEREDSTDNTIPNETKKRY</sequence>
<dbReference type="Proteomes" id="UP000691718">
    <property type="component" value="Unassembled WGS sequence"/>
</dbReference>
<keyword evidence="1" id="KW-0175">Coiled coil</keyword>
<comment type="caution">
    <text evidence="3">The sequence shown here is derived from an EMBL/GenBank/DDBJ whole genome shotgun (WGS) entry which is preliminary data.</text>
</comment>
<feature type="region of interest" description="Disordered" evidence="2">
    <location>
        <begin position="143"/>
        <end position="213"/>
    </location>
</feature>
<dbReference type="OrthoDB" id="7490061at2759"/>
<evidence type="ECO:0000313" key="4">
    <source>
        <dbReference type="Proteomes" id="UP000691718"/>
    </source>
</evidence>
<feature type="compositionally biased region" description="Basic and acidic residues" evidence="2">
    <location>
        <begin position="155"/>
        <end position="172"/>
    </location>
</feature>
<keyword evidence="4" id="KW-1185">Reference proteome</keyword>
<gene>
    <name evidence="3" type="ORF">PAPOLLO_LOCUS19787</name>
</gene>
<reference evidence="3" key="1">
    <citation type="submission" date="2021-04" db="EMBL/GenBank/DDBJ databases">
        <authorList>
            <person name="Tunstrom K."/>
        </authorList>
    </citation>
    <scope>NUCLEOTIDE SEQUENCE</scope>
</reference>
<organism evidence="3 4">
    <name type="scientific">Parnassius apollo</name>
    <name type="common">Apollo butterfly</name>
    <name type="synonym">Papilio apollo</name>
    <dbReference type="NCBI Taxonomy" id="110799"/>
    <lineage>
        <taxon>Eukaryota</taxon>
        <taxon>Metazoa</taxon>
        <taxon>Ecdysozoa</taxon>
        <taxon>Arthropoda</taxon>
        <taxon>Hexapoda</taxon>
        <taxon>Insecta</taxon>
        <taxon>Pterygota</taxon>
        <taxon>Neoptera</taxon>
        <taxon>Endopterygota</taxon>
        <taxon>Lepidoptera</taxon>
        <taxon>Glossata</taxon>
        <taxon>Ditrysia</taxon>
        <taxon>Papilionoidea</taxon>
        <taxon>Papilionidae</taxon>
        <taxon>Parnassiinae</taxon>
        <taxon>Parnassini</taxon>
        <taxon>Parnassius</taxon>
        <taxon>Parnassius</taxon>
    </lineage>
</organism>
<evidence type="ECO:0000256" key="2">
    <source>
        <dbReference type="SAM" id="MobiDB-lite"/>
    </source>
</evidence>
<feature type="compositionally biased region" description="Polar residues" evidence="2">
    <location>
        <begin position="25"/>
        <end position="46"/>
    </location>
</feature>
<feature type="coiled-coil region" evidence="1">
    <location>
        <begin position="100"/>
        <end position="141"/>
    </location>
</feature>
<protein>
    <submittedName>
        <fullName evidence="3">(apollo) hypothetical protein</fullName>
    </submittedName>
</protein>
<feature type="region of interest" description="Disordered" evidence="2">
    <location>
        <begin position="23"/>
        <end position="49"/>
    </location>
</feature>
<evidence type="ECO:0000256" key="1">
    <source>
        <dbReference type="SAM" id="Coils"/>
    </source>
</evidence>
<dbReference type="AlphaFoldDB" id="A0A8S3XMR8"/>
<proteinExistence type="predicted"/>
<name>A0A8S3XMR8_PARAO</name>
<dbReference type="EMBL" id="CAJQZP010001218">
    <property type="protein sequence ID" value="CAG5031763.1"/>
    <property type="molecule type" value="Genomic_DNA"/>
</dbReference>
<accession>A0A8S3XMR8</accession>